<dbReference type="GO" id="GO:0050650">
    <property type="term" value="P:chondroitin sulfate proteoglycan biosynthetic process"/>
    <property type="evidence" value="ECO:0007669"/>
    <property type="project" value="TreeGrafter"/>
</dbReference>
<dbReference type="SUPFAM" id="SSF53254">
    <property type="entry name" value="Phosphoglycerate mutase-like"/>
    <property type="match status" value="1"/>
</dbReference>
<evidence type="ECO:0000256" key="1">
    <source>
        <dbReference type="ARBA" id="ARBA00005375"/>
    </source>
</evidence>
<keyword evidence="6" id="KW-0472">Membrane</keyword>
<accession>A0A9P0CL79</accession>
<dbReference type="AlphaFoldDB" id="A0A9P0CL79"/>
<dbReference type="GO" id="GO:0005794">
    <property type="term" value="C:Golgi apparatus"/>
    <property type="evidence" value="ECO:0007669"/>
    <property type="project" value="TreeGrafter"/>
</dbReference>
<feature type="transmembrane region" description="Helical" evidence="6">
    <location>
        <begin position="16"/>
        <end position="35"/>
    </location>
</feature>
<proteinExistence type="inferred from homology"/>
<evidence type="ECO:0000256" key="2">
    <source>
        <dbReference type="ARBA" id="ARBA00022801"/>
    </source>
</evidence>
<organism evidence="7 8">
    <name type="scientific">Psylliodes chrysocephalus</name>
    <dbReference type="NCBI Taxonomy" id="3402493"/>
    <lineage>
        <taxon>Eukaryota</taxon>
        <taxon>Metazoa</taxon>
        <taxon>Ecdysozoa</taxon>
        <taxon>Arthropoda</taxon>
        <taxon>Hexapoda</taxon>
        <taxon>Insecta</taxon>
        <taxon>Pterygota</taxon>
        <taxon>Neoptera</taxon>
        <taxon>Endopterygota</taxon>
        <taxon>Coleoptera</taxon>
        <taxon>Polyphaga</taxon>
        <taxon>Cucujiformia</taxon>
        <taxon>Chrysomeloidea</taxon>
        <taxon>Chrysomelidae</taxon>
        <taxon>Galerucinae</taxon>
        <taxon>Alticini</taxon>
        <taxon>Psylliodes</taxon>
    </lineage>
</organism>
<dbReference type="Proteomes" id="UP001153636">
    <property type="component" value="Chromosome 10"/>
</dbReference>
<comment type="catalytic activity">
    <reaction evidence="3">
        <text>3-O-[beta-D-GlcA-(1-&gt;3)-beta-D-Gal-(1-&gt;3)-beta-D-Gal-(1-&gt;4)-beta-D-2-O-P-Xyl]-L-seryl-[protein] + H2O = 3-O-(beta-D-GlcA-(1-&gt;3)-beta-D-Gal-(1-&gt;3)-beta-D-Gal-(1-&gt;4)-beta-D-Xyl)-L-seryl-[protein] + phosphate</text>
        <dbReference type="Rhea" id="RHEA:56512"/>
        <dbReference type="Rhea" id="RHEA-COMP:12573"/>
        <dbReference type="Rhea" id="RHEA-COMP:14559"/>
        <dbReference type="ChEBI" id="CHEBI:15377"/>
        <dbReference type="ChEBI" id="CHEBI:43474"/>
        <dbReference type="ChEBI" id="CHEBI:132093"/>
        <dbReference type="ChEBI" id="CHEBI:140495"/>
    </reaction>
</comment>
<sequence>MIFNSFRIPQSKAIHCYLLMSLWILLIVVSIYKFLETKPKSPEPEIISSSYTNLVLDAKTKRIFRICNFPEDITAGDEGAVVDKKWFLKGMIVLIRHGDRGPLQHIKKISTINCGTENNELISSYKAYLYNQSLPGKIWAGPGPFHNFPFIPVHPTQCHLGQLTMQGVSQLLKLGGLLKNNYKHVWTKLGNLKPSDVLIYSTRYRRTFQSVLAFLYGLIPPDILEKVNIHESQSMSFCFKDCGCPVTEKLYRNVKKSISHQLQSHPAVAALAESTGTSLFSVNGEPVTSSTDPHFIRDALLTFVCHRNGLPCDSSMNCIRRQNVVGIFAYTDWVNYQKWRNASWKRYCLLKSYGLIRHIVQQMLQMVSNSGPYLVVYSGHDHTLEQLSTALGLQNDPFLLRYAARIVFEVYQEQEDSENNQGIYLRLLSNGKDITRQINFCKNIVNVDDKVNLCKIEDIVRFLHDDYFTSLNVTNFKDACLR</sequence>
<keyword evidence="6" id="KW-0812">Transmembrane</keyword>
<evidence type="ECO:0000256" key="5">
    <source>
        <dbReference type="ARBA" id="ARBA00041499"/>
    </source>
</evidence>
<evidence type="ECO:0000256" key="4">
    <source>
        <dbReference type="ARBA" id="ARBA00040357"/>
    </source>
</evidence>
<evidence type="ECO:0000313" key="7">
    <source>
        <dbReference type="EMBL" id="CAH1100121.1"/>
    </source>
</evidence>
<evidence type="ECO:0000256" key="3">
    <source>
        <dbReference type="ARBA" id="ARBA00036311"/>
    </source>
</evidence>
<name>A0A9P0CL79_9CUCU</name>
<dbReference type="OrthoDB" id="10262962at2759"/>
<keyword evidence="6" id="KW-1133">Transmembrane helix</keyword>
<comment type="similarity">
    <text evidence="1">Belongs to the histidine acid phosphatase family.</text>
</comment>
<dbReference type="InterPro" id="IPR029033">
    <property type="entry name" value="His_PPase_superfam"/>
</dbReference>
<dbReference type="PANTHER" id="PTHR11567">
    <property type="entry name" value="ACID PHOSPHATASE-RELATED"/>
    <property type="match status" value="1"/>
</dbReference>
<dbReference type="PANTHER" id="PTHR11567:SF110">
    <property type="entry name" value="2-PHOSPHOXYLOSE PHOSPHATASE 1"/>
    <property type="match status" value="1"/>
</dbReference>
<reference evidence="7" key="1">
    <citation type="submission" date="2022-01" db="EMBL/GenBank/DDBJ databases">
        <authorList>
            <person name="King R."/>
        </authorList>
    </citation>
    <scope>NUCLEOTIDE SEQUENCE</scope>
</reference>
<dbReference type="InterPro" id="IPR050645">
    <property type="entry name" value="Histidine_acid_phosphatase"/>
</dbReference>
<keyword evidence="2" id="KW-0378">Hydrolase</keyword>
<dbReference type="GO" id="GO:0006024">
    <property type="term" value="P:glycosaminoglycan biosynthetic process"/>
    <property type="evidence" value="ECO:0007669"/>
    <property type="project" value="TreeGrafter"/>
</dbReference>
<dbReference type="Pfam" id="PF00328">
    <property type="entry name" value="His_Phos_2"/>
    <property type="match status" value="1"/>
</dbReference>
<evidence type="ECO:0000313" key="8">
    <source>
        <dbReference type="Proteomes" id="UP001153636"/>
    </source>
</evidence>
<dbReference type="Gene3D" id="3.40.50.1240">
    <property type="entry name" value="Phosphoglycerate mutase-like"/>
    <property type="match status" value="1"/>
</dbReference>
<gene>
    <name evidence="7" type="ORF">PSYICH_LOCUS2246</name>
</gene>
<protein>
    <recommendedName>
        <fullName evidence="4">2-phosphoxylose phosphatase 1</fullName>
    </recommendedName>
    <alternativeName>
        <fullName evidence="5">Acid phosphatase-like protein 2</fullName>
    </alternativeName>
</protein>
<dbReference type="InterPro" id="IPR000560">
    <property type="entry name" value="His_Pase_clade-2"/>
</dbReference>
<dbReference type="GO" id="GO:0016791">
    <property type="term" value="F:phosphatase activity"/>
    <property type="evidence" value="ECO:0007669"/>
    <property type="project" value="UniProtKB-ARBA"/>
</dbReference>
<dbReference type="EMBL" id="OV651822">
    <property type="protein sequence ID" value="CAH1100121.1"/>
    <property type="molecule type" value="Genomic_DNA"/>
</dbReference>
<keyword evidence="8" id="KW-1185">Reference proteome</keyword>
<dbReference type="CDD" id="cd07061">
    <property type="entry name" value="HP_HAP_like"/>
    <property type="match status" value="1"/>
</dbReference>
<evidence type="ECO:0000256" key="6">
    <source>
        <dbReference type="SAM" id="Phobius"/>
    </source>
</evidence>